<feature type="transmembrane region" description="Helical" evidence="10">
    <location>
        <begin position="877"/>
        <end position="893"/>
    </location>
</feature>
<dbReference type="PANTHER" id="PTHR15495:SF7">
    <property type="entry name" value="GPI INOSITOL-DEACYLASE"/>
    <property type="match status" value="1"/>
</dbReference>
<keyword evidence="14" id="KW-1185">Reference proteome</keyword>
<evidence type="ECO:0000256" key="7">
    <source>
        <dbReference type="ARBA" id="ARBA00022927"/>
    </source>
</evidence>
<keyword evidence="3 10" id="KW-0813">Transport</keyword>
<dbReference type="GO" id="GO:0006505">
    <property type="term" value="P:GPI anchor metabolic process"/>
    <property type="evidence" value="ECO:0007669"/>
    <property type="project" value="TreeGrafter"/>
</dbReference>
<feature type="transmembrane region" description="Helical" evidence="10">
    <location>
        <begin position="846"/>
        <end position="865"/>
    </location>
</feature>
<feature type="compositionally biased region" description="Acidic residues" evidence="11">
    <location>
        <begin position="976"/>
        <end position="1013"/>
    </location>
</feature>
<keyword evidence="4 10" id="KW-0812">Transmembrane</keyword>
<evidence type="ECO:0000256" key="6">
    <source>
        <dbReference type="ARBA" id="ARBA00022824"/>
    </source>
</evidence>
<dbReference type="Pfam" id="PF24660">
    <property type="entry name" value="PGAP1_3rd"/>
    <property type="match status" value="1"/>
</dbReference>
<evidence type="ECO:0000256" key="4">
    <source>
        <dbReference type="ARBA" id="ARBA00022692"/>
    </source>
</evidence>
<dbReference type="SUPFAM" id="SSF53474">
    <property type="entry name" value="alpha/beta-Hydrolases"/>
    <property type="match status" value="1"/>
</dbReference>
<sequence>MDLGFVFFSFIFVITYMLGCYNFLTNYEENRCNMTYMFEYPKLVRVYLPSNVTNLYKKYGLYAYGEGRYIERVRDMKFTGIPVLFIPGNRGSPKQIRSLASVSLRKSIGSRTPFHFDFFAVDLNEDYSGIFGGFLQDQTQFVDICIKKILSLYRPESSTKSVILIGHSMGGVIAKGLFLEPEFNKDSVKIIITLAAPHSPALLLDSLLADYYERINKYWDNNTDIKQNLNLFSIGGGPRDLLVKSSLTSTPHADINVITTSIRDVWVSVDHLCILWCKEFILVIIRALFDCVDLKTNQISDDVKFRREIFKYHLLERSGSKRYQPSHYPLEVSLWNGNKQTSHWFPMIASNMIWTEPKGVSLPTHISVSLATASDTLAIQTQNHKTKDWIFACVVDNSVSNMRVCKIGTNLSQKAKISPNVGMKRKSAIIDLSKLRMDGYTHVIVRTLPTTEFVQISLDLFKRKQRTIQGNADYFTRSTLFNSVEPGSLYYTVEIPGLQKLWQPHELYIESNCSLPLLAEVTVNIPWSHEGGTYAISGSKGSIPIMVHSSKNTSDSGNVQVELLLNPQCNYNAKLDRHILDLLGAIVGKFGINVGPLIAVCLLLTLAYQLRALEETSSCPLLQVAMPLAAKPYVVIQASAILSAIARPVSMYVPIIPSIDIKNQSGFMELLIIPLFLYMTAFALTFIIGTGVLIAVIFQGQAFHAVLLKFLNRFCFGLSWLSDYVISGANKVPIIVAAFMLTLAHSGCGGLALAVGLCFYFFKMVSLYEDFWEEIIYWPLRVLKAKLKEYKEKKKMEMPKLELPPIKDISFHLTLMLLWAIVVVINIPTILVWAKQTRYSTKLHPDPGFLPSIIMSLCAAILWQTDTPKTGLILSKPLSYVMFLLAVIIMVFGQTSIYRISYIISMAFVLVTLHQLIAPWFTPEEECPELVEGRAELMQFESIISEVLERYAQKMEKSEELTELHSKNDEEQKAIEDDENENEEEEVEEDDEEEEDEEDDDDEGEEKDNEEQIDETKSPSDKQCIKGEDTPSSDASSSSFEQISEKDIT</sequence>
<dbReference type="AlphaFoldDB" id="A0AAW1CWH3"/>
<dbReference type="EMBL" id="JAPXFL010000010">
    <property type="protein sequence ID" value="KAK9500619.1"/>
    <property type="molecule type" value="Genomic_DNA"/>
</dbReference>
<dbReference type="InterPro" id="IPR039529">
    <property type="entry name" value="PGAP1/BST1"/>
</dbReference>
<evidence type="ECO:0000256" key="5">
    <source>
        <dbReference type="ARBA" id="ARBA00022801"/>
    </source>
</evidence>
<dbReference type="SUPFAM" id="SSF48371">
    <property type="entry name" value="ARM repeat"/>
    <property type="match status" value="1"/>
</dbReference>
<keyword evidence="5 10" id="KW-0378">Hydrolase</keyword>
<comment type="function">
    <text evidence="10">Involved in inositol deacylation of GPI-anchored proteins which plays important roles in the quality control and ER-associated degradation of GPI-anchored proteins.</text>
</comment>
<feature type="transmembrane region" description="Helical" evidence="10">
    <location>
        <begin position="734"/>
        <end position="762"/>
    </location>
</feature>
<feature type="transmembrane region" description="Helical" evidence="10">
    <location>
        <begin position="590"/>
        <end position="610"/>
    </location>
</feature>
<protein>
    <recommendedName>
        <fullName evidence="10">GPI inositol-deacylase</fullName>
        <ecNumber evidence="10">3.1.-.-</ecNumber>
    </recommendedName>
</protein>
<name>A0AAW1CWH3_9HEMI</name>
<feature type="compositionally biased region" description="Basic and acidic residues" evidence="11">
    <location>
        <begin position="1014"/>
        <end position="1029"/>
    </location>
</feature>
<dbReference type="Pfam" id="PF07819">
    <property type="entry name" value="PGAP1"/>
    <property type="match status" value="1"/>
</dbReference>
<keyword evidence="9 10" id="KW-0472">Membrane</keyword>
<feature type="compositionally biased region" description="Basic and acidic residues" evidence="11">
    <location>
        <begin position="959"/>
        <end position="975"/>
    </location>
</feature>
<dbReference type="InterPro" id="IPR029058">
    <property type="entry name" value="AB_hydrolase_fold"/>
</dbReference>
<feature type="transmembrane region" description="Helical" evidence="10">
    <location>
        <begin position="630"/>
        <end position="649"/>
    </location>
</feature>
<evidence type="ECO:0000256" key="1">
    <source>
        <dbReference type="ARBA" id="ARBA00004477"/>
    </source>
</evidence>
<feature type="transmembrane region" description="Helical" evidence="10">
    <location>
        <begin position="6"/>
        <end position="24"/>
    </location>
</feature>
<organism evidence="13 14">
    <name type="scientific">Rhynocoris fuscipes</name>
    <dbReference type="NCBI Taxonomy" id="488301"/>
    <lineage>
        <taxon>Eukaryota</taxon>
        <taxon>Metazoa</taxon>
        <taxon>Ecdysozoa</taxon>
        <taxon>Arthropoda</taxon>
        <taxon>Hexapoda</taxon>
        <taxon>Insecta</taxon>
        <taxon>Pterygota</taxon>
        <taxon>Neoptera</taxon>
        <taxon>Paraneoptera</taxon>
        <taxon>Hemiptera</taxon>
        <taxon>Heteroptera</taxon>
        <taxon>Panheteroptera</taxon>
        <taxon>Cimicomorpha</taxon>
        <taxon>Reduviidae</taxon>
        <taxon>Harpactorinae</taxon>
        <taxon>Harpactorini</taxon>
        <taxon>Rhynocoris</taxon>
    </lineage>
</organism>
<dbReference type="EC" id="3.1.-.-" evidence="10"/>
<dbReference type="PANTHER" id="PTHR15495">
    <property type="entry name" value="NEGATIVE REGULATOR OF VESICLE FORMATION-RELATED"/>
    <property type="match status" value="1"/>
</dbReference>
<evidence type="ECO:0000256" key="10">
    <source>
        <dbReference type="RuleBase" id="RU365011"/>
    </source>
</evidence>
<feature type="domain" description="GPI inositol-deacylase PGAP1-like alpha/beta" evidence="12">
    <location>
        <begin position="78"/>
        <end position="290"/>
    </location>
</feature>
<evidence type="ECO:0000259" key="12">
    <source>
        <dbReference type="Pfam" id="PF07819"/>
    </source>
</evidence>
<gene>
    <name evidence="13" type="ORF">O3M35_001854</name>
</gene>
<accession>A0AAW1CWH3</accession>
<evidence type="ECO:0000256" key="11">
    <source>
        <dbReference type="SAM" id="MobiDB-lite"/>
    </source>
</evidence>
<comment type="similarity">
    <text evidence="2 10">Belongs to the GPI inositol-deacylase family.</text>
</comment>
<dbReference type="Gene3D" id="3.40.50.1820">
    <property type="entry name" value="alpha/beta hydrolase"/>
    <property type="match status" value="1"/>
</dbReference>
<dbReference type="InterPro" id="IPR012908">
    <property type="entry name" value="PGAP1-ab_dom-like"/>
</dbReference>
<evidence type="ECO:0000256" key="8">
    <source>
        <dbReference type="ARBA" id="ARBA00022989"/>
    </source>
</evidence>
<feature type="transmembrane region" description="Helical" evidence="10">
    <location>
        <begin position="670"/>
        <end position="697"/>
    </location>
</feature>
<evidence type="ECO:0000313" key="14">
    <source>
        <dbReference type="Proteomes" id="UP001461498"/>
    </source>
</evidence>
<comment type="caution">
    <text evidence="13">The sequence shown here is derived from an EMBL/GenBank/DDBJ whole genome shotgun (WGS) entry which is preliminary data.</text>
</comment>
<evidence type="ECO:0000256" key="9">
    <source>
        <dbReference type="ARBA" id="ARBA00023136"/>
    </source>
</evidence>
<dbReference type="GO" id="GO:0050185">
    <property type="term" value="F:phosphatidylinositol deacylase activity"/>
    <property type="evidence" value="ECO:0007669"/>
    <property type="project" value="TreeGrafter"/>
</dbReference>
<dbReference type="InterPro" id="IPR016024">
    <property type="entry name" value="ARM-type_fold"/>
</dbReference>
<evidence type="ECO:0000313" key="13">
    <source>
        <dbReference type="EMBL" id="KAK9500619.1"/>
    </source>
</evidence>
<comment type="subcellular location">
    <subcellularLocation>
        <location evidence="1">Endoplasmic reticulum membrane</location>
        <topology evidence="1">Multi-pass membrane protein</topology>
    </subcellularLocation>
</comment>
<keyword evidence="8 10" id="KW-1133">Transmembrane helix</keyword>
<dbReference type="GO" id="GO:0015031">
    <property type="term" value="P:protein transport"/>
    <property type="evidence" value="ECO:0007669"/>
    <property type="project" value="UniProtKB-KW"/>
</dbReference>
<reference evidence="13 14" key="1">
    <citation type="submission" date="2022-12" db="EMBL/GenBank/DDBJ databases">
        <title>Chromosome-level genome assembly of true bugs.</title>
        <authorList>
            <person name="Ma L."/>
            <person name="Li H."/>
        </authorList>
    </citation>
    <scope>NUCLEOTIDE SEQUENCE [LARGE SCALE GENOMIC DNA]</scope>
    <source>
        <strain evidence="13">Lab_2022b</strain>
    </source>
</reference>
<dbReference type="GO" id="GO:0005789">
    <property type="term" value="C:endoplasmic reticulum membrane"/>
    <property type="evidence" value="ECO:0007669"/>
    <property type="project" value="UniProtKB-SubCell"/>
</dbReference>
<evidence type="ECO:0000256" key="3">
    <source>
        <dbReference type="ARBA" id="ARBA00022448"/>
    </source>
</evidence>
<evidence type="ECO:0000256" key="2">
    <source>
        <dbReference type="ARBA" id="ARBA00006931"/>
    </source>
</evidence>
<proteinExistence type="inferred from homology"/>
<dbReference type="Proteomes" id="UP001461498">
    <property type="component" value="Unassembled WGS sequence"/>
</dbReference>
<feature type="transmembrane region" description="Helical" evidence="10">
    <location>
        <begin position="809"/>
        <end position="834"/>
    </location>
</feature>
<dbReference type="GO" id="GO:0006888">
    <property type="term" value="P:endoplasmic reticulum to Golgi vesicle-mediated transport"/>
    <property type="evidence" value="ECO:0007669"/>
    <property type="project" value="TreeGrafter"/>
</dbReference>
<keyword evidence="7 10" id="KW-0653">Protein transport</keyword>
<keyword evidence="6 10" id="KW-0256">Endoplasmic reticulum</keyword>
<feature type="region of interest" description="Disordered" evidence="11">
    <location>
        <begin position="959"/>
        <end position="1049"/>
    </location>
</feature>